<keyword evidence="1" id="KW-1133">Transmembrane helix</keyword>
<sequence length="294" mass="33563">MEALVVLCLIALSAAQTLEKPYNVYVKVGANVTLESHQFHNPSLMQEVSWYVETWSSKPSSSYFSGQKLCQFKKNGANISWDHDPLQFNCVNKSLHMFNLQPSNSGIYNVKITNDDLEYNTYFNLEVVYIPKPQCTVTSYYVARDYCIIEINCTNSKYPNKVLFNGVLSTYYNKARGGKHHLPETFATLIDYHGVQQNFSYTYPFNSLCGGKGKAYLHGHPQHARLEGVQLITPPAYEENPDADSDEAYEKGMAALVIIAVISVIIIIAALLFLCYWRRRLRQRRSRQLMTNQL</sequence>
<dbReference type="RefSeq" id="YP_009174164.1">
    <property type="nucleotide sequence ID" value="NC_028105.1"/>
</dbReference>
<keyword evidence="1" id="KW-0812">Transmembrane</keyword>
<dbReference type="EMBL" id="KP329564">
    <property type="protein sequence ID" value="ALE30407.1"/>
    <property type="molecule type" value="Genomic_DNA"/>
</dbReference>
<evidence type="ECO:0000256" key="1">
    <source>
        <dbReference type="SAM" id="Phobius"/>
    </source>
</evidence>
<dbReference type="OrthoDB" id="11150at10239"/>
<keyword evidence="1" id="KW-0472">Membrane</keyword>
<dbReference type="InterPro" id="IPR013106">
    <property type="entry name" value="Ig_V-set"/>
</dbReference>
<feature type="transmembrane region" description="Helical" evidence="1">
    <location>
        <begin position="253"/>
        <end position="277"/>
    </location>
</feature>
<reference evidence="3 4" key="1">
    <citation type="journal article" date="2015" name="Arch. Virol.">
        <title>Taxonomy proposal for Old World monkey adenoviruses: characterisation of several non-human, non-ape primate adenovirus lineages.</title>
        <authorList>
            <person name="Panto L."/>
            <person name="Podgorski I.I."/>
            <person name="Janoska M."/>
            <person name="Marko O."/>
            <person name="Harrach B."/>
        </authorList>
    </citation>
    <scope>NUCLEOTIDE SEQUENCE [LARGE SCALE GENOMIC DNA]</scope>
    <source>
        <strain evidence="3">C-8</strain>
    </source>
</reference>
<dbReference type="GeneID" id="26100684"/>
<name>A0A0M4MQL7_9ADEN</name>
<evidence type="ECO:0000259" key="2">
    <source>
        <dbReference type="SMART" id="SM00409"/>
    </source>
</evidence>
<dbReference type="Gene3D" id="2.60.40.10">
    <property type="entry name" value="Immunoglobulins"/>
    <property type="match status" value="1"/>
</dbReference>
<feature type="domain" description="Immunoglobulin" evidence="2">
    <location>
        <begin position="21"/>
        <end position="128"/>
    </location>
</feature>
<dbReference type="Proteomes" id="UP000161385">
    <property type="component" value="Segment"/>
</dbReference>
<dbReference type="KEGG" id="vg:26100684"/>
<organism evidence="3 4">
    <name type="scientific">Simian adenovirus 16</name>
    <dbReference type="NCBI Taxonomy" id="1715778"/>
    <lineage>
        <taxon>Viruses</taxon>
        <taxon>Varidnaviria</taxon>
        <taxon>Bamfordvirae</taxon>
        <taxon>Preplasmiviricota</taxon>
        <taxon>Polisuviricotina</taxon>
        <taxon>Pharingeaviricetes</taxon>
        <taxon>Rowavirales</taxon>
        <taxon>Adenoviridae</taxon>
        <taxon>Mastadenovirus</taxon>
        <taxon>Mastadenovirus alienum</taxon>
        <taxon>Simian mastadenovirus E</taxon>
    </lineage>
</organism>
<proteinExistence type="predicted"/>
<dbReference type="SMART" id="SM00409">
    <property type="entry name" value="IG"/>
    <property type="match status" value="1"/>
</dbReference>
<evidence type="ECO:0000313" key="4">
    <source>
        <dbReference type="Proteomes" id="UP000161385"/>
    </source>
</evidence>
<keyword evidence="4" id="KW-1185">Reference proteome</keyword>
<dbReference type="Pfam" id="PF07686">
    <property type="entry name" value="V-set"/>
    <property type="match status" value="1"/>
</dbReference>
<accession>A0A0M4MQL7</accession>
<dbReference type="InterPro" id="IPR003599">
    <property type="entry name" value="Ig_sub"/>
</dbReference>
<evidence type="ECO:0000313" key="3">
    <source>
        <dbReference type="EMBL" id="ALE30407.1"/>
    </source>
</evidence>
<dbReference type="SUPFAM" id="SSF48726">
    <property type="entry name" value="Immunoglobulin"/>
    <property type="match status" value="1"/>
</dbReference>
<dbReference type="InterPro" id="IPR036179">
    <property type="entry name" value="Ig-like_dom_sf"/>
</dbReference>
<protein>
    <submittedName>
        <fullName evidence="3">CR1-beta</fullName>
    </submittedName>
</protein>
<dbReference type="InterPro" id="IPR013783">
    <property type="entry name" value="Ig-like_fold"/>
</dbReference>